<dbReference type="Proteomes" id="UP000077202">
    <property type="component" value="Unassembled WGS sequence"/>
</dbReference>
<comment type="caution">
    <text evidence="2">The sequence shown here is derived from an EMBL/GenBank/DDBJ whole genome shotgun (WGS) entry which is preliminary data.</text>
</comment>
<dbReference type="AlphaFoldDB" id="A0A176W417"/>
<gene>
    <name evidence="2" type="ORF">AXG93_694s1020</name>
</gene>
<keyword evidence="3" id="KW-1185">Reference proteome</keyword>
<feature type="compositionally biased region" description="Low complexity" evidence="1">
    <location>
        <begin position="327"/>
        <end position="346"/>
    </location>
</feature>
<evidence type="ECO:0000313" key="2">
    <source>
        <dbReference type="EMBL" id="OAE26916.1"/>
    </source>
</evidence>
<feature type="region of interest" description="Disordered" evidence="1">
    <location>
        <begin position="282"/>
        <end position="382"/>
    </location>
</feature>
<dbReference type="EMBL" id="LVLJ01002031">
    <property type="protein sequence ID" value="OAE26916.1"/>
    <property type="molecule type" value="Genomic_DNA"/>
</dbReference>
<feature type="compositionally biased region" description="Basic and acidic residues" evidence="1">
    <location>
        <begin position="283"/>
        <end position="295"/>
    </location>
</feature>
<name>A0A176W417_MARPO</name>
<feature type="compositionally biased region" description="Acidic residues" evidence="1">
    <location>
        <begin position="356"/>
        <end position="368"/>
    </location>
</feature>
<feature type="compositionally biased region" description="Basic and acidic residues" evidence="1">
    <location>
        <begin position="141"/>
        <end position="150"/>
    </location>
</feature>
<protein>
    <submittedName>
        <fullName evidence="2">Uncharacterized protein</fullName>
    </submittedName>
</protein>
<sequence length="382" mass="41985">MSRAPQLRMVSLKLPQIGLRAFQNELTAVRLDFLLCPHRRNWVCPEMVREWLRERNQPPRGFRSHPERWQVEHWEQVLGRCEGEQGDLLFDCESVQVTKEDEVSFGALFKTGKHSKNGYVKDVEVDTYSDEEPASTPSIRLKVEDEPRKERAPRKRKWDAGPDQSEQNMPAAPIRRQTSQEPTSRPKQKARKLVLPMSSAETGRVAEMRHSPSSLEDIVAKILGRIADPPAPKAQTPSAEALAFGTNAFGGAPSAQRTSDQLPSAMCGLTLALTTLAQAEIVHPAEEESRREETRVPSAQTPSAIAERTGEAGPTEARSPTPLEILAGSGAAVAAEEAARPSAGESPRTFVATEILDSDDEESSEEEVGSVQGKPTGVLCER</sequence>
<feature type="region of interest" description="Disordered" evidence="1">
    <location>
        <begin position="128"/>
        <end position="212"/>
    </location>
</feature>
<evidence type="ECO:0000256" key="1">
    <source>
        <dbReference type="SAM" id="MobiDB-lite"/>
    </source>
</evidence>
<accession>A0A176W417</accession>
<evidence type="ECO:0000313" key="3">
    <source>
        <dbReference type="Proteomes" id="UP000077202"/>
    </source>
</evidence>
<feature type="compositionally biased region" description="Polar residues" evidence="1">
    <location>
        <begin position="176"/>
        <end position="185"/>
    </location>
</feature>
<organism evidence="2 3">
    <name type="scientific">Marchantia polymorpha subsp. ruderalis</name>
    <dbReference type="NCBI Taxonomy" id="1480154"/>
    <lineage>
        <taxon>Eukaryota</taxon>
        <taxon>Viridiplantae</taxon>
        <taxon>Streptophyta</taxon>
        <taxon>Embryophyta</taxon>
        <taxon>Marchantiophyta</taxon>
        <taxon>Marchantiopsida</taxon>
        <taxon>Marchantiidae</taxon>
        <taxon>Marchantiales</taxon>
        <taxon>Marchantiaceae</taxon>
        <taxon>Marchantia</taxon>
    </lineage>
</organism>
<proteinExistence type="predicted"/>
<reference evidence="2" key="1">
    <citation type="submission" date="2016-03" db="EMBL/GenBank/DDBJ databases">
        <title>Mechanisms controlling the formation of the plant cell surface in tip-growing cells are functionally conserved among land plants.</title>
        <authorList>
            <person name="Honkanen S."/>
            <person name="Jones V.A."/>
            <person name="Morieri G."/>
            <person name="Champion C."/>
            <person name="Hetherington A.J."/>
            <person name="Kelly S."/>
            <person name="Saint-Marcoux D."/>
            <person name="Proust H."/>
            <person name="Prescott H."/>
            <person name="Dolan L."/>
        </authorList>
    </citation>
    <scope>NUCLEOTIDE SEQUENCE [LARGE SCALE GENOMIC DNA]</scope>
    <source>
        <tissue evidence="2">Whole gametophyte</tissue>
    </source>
</reference>